<evidence type="ECO:0000313" key="2">
    <source>
        <dbReference type="EMBL" id="EOT73058.1"/>
    </source>
</evidence>
<dbReference type="STRING" id="155617.RV09_GL000018"/>
<accession>R2SZU3</accession>
<reference evidence="2 4" key="2">
    <citation type="submission" date="2013-03" db="EMBL/GenBank/DDBJ databases">
        <title>The Genome Sequence of Enterococcus moraviensis BAA-383 (PacBio/Illumina hybrid assembly).</title>
        <authorList>
            <consortium name="The Broad Institute Genomics Platform"/>
            <consortium name="The Broad Institute Genome Sequencing Center for Infectious Disease"/>
            <person name="Earl A."/>
            <person name="Russ C."/>
            <person name="Gilmore M."/>
            <person name="Surin D."/>
            <person name="Walker B."/>
            <person name="Young S."/>
            <person name="Zeng Q."/>
            <person name="Gargeya S."/>
            <person name="Fitzgerald M."/>
            <person name="Haas B."/>
            <person name="Abouelleil A."/>
            <person name="Allen A.W."/>
            <person name="Alvarado L."/>
            <person name="Arachchi H.M."/>
            <person name="Berlin A.M."/>
            <person name="Chapman S.B."/>
            <person name="Gainer-Dewar J."/>
            <person name="Goldberg J."/>
            <person name="Griggs A."/>
            <person name="Gujja S."/>
            <person name="Hansen M."/>
            <person name="Howarth C."/>
            <person name="Imamovic A."/>
            <person name="Ireland A."/>
            <person name="Larimer J."/>
            <person name="McCowan C."/>
            <person name="Murphy C."/>
            <person name="Pearson M."/>
            <person name="Poon T.W."/>
            <person name="Priest M."/>
            <person name="Roberts A."/>
            <person name="Saif S."/>
            <person name="Shea T."/>
            <person name="Sisk P."/>
            <person name="Sykes S."/>
            <person name="Wortman J."/>
            <person name="Nusbaum C."/>
            <person name="Birren B."/>
        </authorList>
    </citation>
    <scope>NUCLEOTIDE SEQUENCE [LARGE SCALE GENOMIC DNA]</scope>
    <source>
        <strain evidence="2 4">ATCC BAA-383</strain>
    </source>
</reference>
<sequence>MKKIKLRVRYVEDSEKNEWVYLESKEPESSLWSIVVKYPIKKMPDGEEVIGLDLPLRIRDMMETGFYVWSQF</sequence>
<proteinExistence type="predicted"/>
<organism evidence="1 3">
    <name type="scientific">Enterococcus moraviensis ATCC BAA-383</name>
    <dbReference type="NCBI Taxonomy" id="1158609"/>
    <lineage>
        <taxon>Bacteria</taxon>
        <taxon>Bacillati</taxon>
        <taxon>Bacillota</taxon>
        <taxon>Bacilli</taxon>
        <taxon>Lactobacillales</taxon>
        <taxon>Enterococcaceae</taxon>
        <taxon>Enterococcus</taxon>
    </lineage>
</organism>
<name>R2SZU3_9ENTE</name>
<dbReference type="AlphaFoldDB" id="R2SZU3"/>
<dbReference type="HOGENOM" id="CLU_2716183_0_0_9"/>
<dbReference type="EMBL" id="AJAS01000014">
    <property type="protein sequence ID" value="EOI00713.1"/>
    <property type="molecule type" value="Genomic_DNA"/>
</dbReference>
<evidence type="ECO:0000313" key="3">
    <source>
        <dbReference type="Proteomes" id="UP000013781"/>
    </source>
</evidence>
<evidence type="ECO:0000313" key="1">
    <source>
        <dbReference type="EMBL" id="EOI00713.1"/>
    </source>
</evidence>
<comment type="caution">
    <text evidence="1">The sequence shown here is derived from an EMBL/GenBank/DDBJ whole genome shotgun (WGS) entry which is preliminary data.</text>
</comment>
<dbReference type="Proteomes" id="UP000014157">
    <property type="component" value="Unassembled WGS sequence"/>
</dbReference>
<dbReference type="RefSeq" id="WP_010765195.1">
    <property type="nucleotide sequence ID" value="NZ_ASWB01000001.1"/>
</dbReference>
<dbReference type="EMBL" id="ASWB01000001">
    <property type="protein sequence ID" value="EOT73058.1"/>
    <property type="molecule type" value="Genomic_DNA"/>
</dbReference>
<reference evidence="1 3" key="1">
    <citation type="submission" date="2013-02" db="EMBL/GenBank/DDBJ databases">
        <title>The Genome Sequence of Enterococcus moraviensis BAA-383.</title>
        <authorList>
            <consortium name="The Broad Institute Genome Sequencing Platform"/>
            <consortium name="The Broad Institute Genome Sequencing Center for Infectious Disease"/>
            <person name="Earl A.M."/>
            <person name="Gilmore M.S."/>
            <person name="Lebreton F."/>
            <person name="Walker B."/>
            <person name="Young S.K."/>
            <person name="Zeng Q."/>
            <person name="Gargeya S."/>
            <person name="Fitzgerald M."/>
            <person name="Haas B."/>
            <person name="Abouelleil A."/>
            <person name="Alvarado L."/>
            <person name="Arachchi H.M."/>
            <person name="Berlin A.M."/>
            <person name="Chapman S.B."/>
            <person name="Dewar J."/>
            <person name="Goldberg J."/>
            <person name="Griggs A."/>
            <person name="Gujja S."/>
            <person name="Hansen M."/>
            <person name="Howarth C."/>
            <person name="Imamovic A."/>
            <person name="Larimer J."/>
            <person name="McCowan C."/>
            <person name="Murphy C."/>
            <person name="Neiman D."/>
            <person name="Pearson M."/>
            <person name="Priest M."/>
            <person name="Roberts A."/>
            <person name="Saif S."/>
            <person name="Shea T."/>
            <person name="Sisk P."/>
            <person name="Sykes S."/>
            <person name="Wortman J."/>
            <person name="Nusbaum C."/>
            <person name="Birren B."/>
        </authorList>
    </citation>
    <scope>NUCLEOTIDE SEQUENCE [LARGE SCALE GENOMIC DNA]</scope>
    <source>
        <strain evidence="1 3">ATCC BAA-383</strain>
    </source>
</reference>
<dbReference type="PATRIC" id="fig|1158609.3.peg.1774"/>
<protein>
    <submittedName>
        <fullName evidence="1">Uncharacterized protein</fullName>
    </submittedName>
</protein>
<evidence type="ECO:0000313" key="4">
    <source>
        <dbReference type="Proteomes" id="UP000014157"/>
    </source>
</evidence>
<dbReference type="Proteomes" id="UP000013781">
    <property type="component" value="Unassembled WGS sequence"/>
</dbReference>
<keyword evidence="4" id="KW-1185">Reference proteome</keyword>
<gene>
    <name evidence="2" type="ORF">I586_00051</name>
    <name evidence="1" type="ORF">UAY_01816</name>
</gene>